<evidence type="ECO:0000259" key="1">
    <source>
        <dbReference type="Pfam" id="PF01208"/>
    </source>
</evidence>
<dbReference type="Gene3D" id="3.20.20.210">
    <property type="match status" value="1"/>
</dbReference>
<name>A0A133U636_9EURY</name>
<dbReference type="GO" id="GO:0006779">
    <property type="term" value="P:porphyrin-containing compound biosynthetic process"/>
    <property type="evidence" value="ECO:0007669"/>
    <property type="project" value="InterPro"/>
</dbReference>
<evidence type="ECO:0000313" key="3">
    <source>
        <dbReference type="Proteomes" id="UP000070184"/>
    </source>
</evidence>
<protein>
    <recommendedName>
        <fullName evidence="1">Uroporphyrinogen decarboxylase (URO-D) domain-containing protein</fullName>
    </recommendedName>
</protein>
<dbReference type="Proteomes" id="UP000070184">
    <property type="component" value="Unassembled WGS sequence"/>
</dbReference>
<dbReference type="Pfam" id="PF01208">
    <property type="entry name" value="URO-D"/>
    <property type="match status" value="1"/>
</dbReference>
<dbReference type="EMBL" id="LHXK01000027">
    <property type="protein sequence ID" value="KXA89647.1"/>
    <property type="molecule type" value="Genomic_DNA"/>
</dbReference>
<dbReference type="GO" id="GO:0004853">
    <property type="term" value="F:uroporphyrinogen decarboxylase activity"/>
    <property type="evidence" value="ECO:0007669"/>
    <property type="project" value="InterPro"/>
</dbReference>
<sequence length="373" mass="42599">MWEIETNSNFERLEKVLTREEKPDRIPFYEHGSEIEERVLKEIDEEIFPIEEDMSEKEKIFVDLKNHVKHQTTIGYDYVHAGAIDPDFPYALEQGRAGVSLSEGSKSISAETEEGERVFQHSSKNVIGDWEDFEDYPWPEVDEMNFSPIEWAEDLIPDTMKVLSPAPGGVFEHLTWLVGFKKISFMLRDDEELLSEIVDKIGSILADYLEEAASFDAVGGIVMGDDLGFKSGTLISPEDLRKYIFPWHDEIVSRVHEHGKFAILHCCGNLRKVREDIIDCGWDAKHSFQDAIEPVWEAKPEYGGRLTVLGGFDMDKISRMDPSEVSNHTRKIIDRTARDGFYALGTGNSVTDYVPVENFLAMIKEGYNYGQLK</sequence>
<organism evidence="2 3">
    <name type="scientific">candidate division MSBL1 archaeon SCGC-AAA259B11</name>
    <dbReference type="NCBI Taxonomy" id="1698260"/>
    <lineage>
        <taxon>Archaea</taxon>
        <taxon>Methanobacteriati</taxon>
        <taxon>Methanobacteriota</taxon>
        <taxon>candidate division MSBL1</taxon>
    </lineage>
</organism>
<reference evidence="2 3" key="1">
    <citation type="journal article" date="2016" name="Sci. Rep.">
        <title>Metabolic traits of an uncultured archaeal lineage -MSBL1- from brine pools of the Red Sea.</title>
        <authorList>
            <person name="Mwirichia R."/>
            <person name="Alam I."/>
            <person name="Rashid M."/>
            <person name="Vinu M."/>
            <person name="Ba-Alawi W."/>
            <person name="Anthony Kamau A."/>
            <person name="Kamanda Ngugi D."/>
            <person name="Goker M."/>
            <person name="Klenk H.P."/>
            <person name="Bajic V."/>
            <person name="Stingl U."/>
        </authorList>
    </citation>
    <scope>NUCLEOTIDE SEQUENCE [LARGE SCALE GENOMIC DNA]</scope>
    <source>
        <strain evidence="2">SCGC-AAA259B11</strain>
    </source>
</reference>
<evidence type="ECO:0000313" key="2">
    <source>
        <dbReference type="EMBL" id="KXA89647.1"/>
    </source>
</evidence>
<comment type="caution">
    <text evidence="2">The sequence shown here is derived from an EMBL/GenBank/DDBJ whole genome shotgun (WGS) entry which is preliminary data.</text>
</comment>
<dbReference type="AlphaFoldDB" id="A0A133U636"/>
<dbReference type="InterPro" id="IPR052024">
    <property type="entry name" value="Methanogen_methyltrans"/>
</dbReference>
<accession>A0A133U636</accession>
<dbReference type="SUPFAM" id="SSF51726">
    <property type="entry name" value="UROD/MetE-like"/>
    <property type="match status" value="1"/>
</dbReference>
<keyword evidence="3" id="KW-1185">Reference proteome</keyword>
<dbReference type="PANTHER" id="PTHR47099">
    <property type="entry name" value="METHYLCOBAMIDE:COM METHYLTRANSFERASE MTBA"/>
    <property type="match status" value="1"/>
</dbReference>
<dbReference type="PANTHER" id="PTHR47099:SF1">
    <property type="entry name" value="METHYLCOBAMIDE:COM METHYLTRANSFERASE MTBA"/>
    <property type="match status" value="1"/>
</dbReference>
<feature type="domain" description="Uroporphyrinogen decarboxylase (URO-D)" evidence="1">
    <location>
        <begin position="168"/>
        <end position="365"/>
    </location>
</feature>
<dbReference type="InterPro" id="IPR000257">
    <property type="entry name" value="Uroporphyrinogen_deCOase"/>
</dbReference>
<gene>
    <name evidence="2" type="ORF">AKJ61_02460</name>
</gene>
<proteinExistence type="predicted"/>
<dbReference type="InterPro" id="IPR038071">
    <property type="entry name" value="UROD/MetE-like_sf"/>
</dbReference>